<keyword evidence="3" id="KW-1185">Reference proteome</keyword>
<protein>
    <submittedName>
        <fullName evidence="2">Cysteine desulfurase family protein, VC1184 subfamily</fullName>
    </submittedName>
</protein>
<dbReference type="InterPro" id="IPR015422">
    <property type="entry name" value="PyrdxlP-dep_Trfase_small"/>
</dbReference>
<dbReference type="Proteomes" id="UP000198921">
    <property type="component" value="Unassembled WGS sequence"/>
</dbReference>
<dbReference type="PANTHER" id="PTHR43586">
    <property type="entry name" value="CYSTEINE DESULFURASE"/>
    <property type="match status" value="1"/>
</dbReference>
<dbReference type="PANTHER" id="PTHR43586:SF21">
    <property type="entry name" value="PYRIDOXAL PHOSPHATE (PLP)-DEPENDENT ASPARTATE AMINOTRANSFERASE SUPERFAMILY"/>
    <property type="match status" value="1"/>
</dbReference>
<dbReference type="InterPro" id="IPR015424">
    <property type="entry name" value="PyrdxlP-dep_Trfase"/>
</dbReference>
<evidence type="ECO:0000313" key="2">
    <source>
        <dbReference type="EMBL" id="SDZ03045.1"/>
    </source>
</evidence>
<dbReference type="Pfam" id="PF00266">
    <property type="entry name" value="Aminotran_5"/>
    <property type="match status" value="1"/>
</dbReference>
<dbReference type="InterPro" id="IPR000192">
    <property type="entry name" value="Aminotrans_V_dom"/>
</dbReference>
<dbReference type="Gene3D" id="3.40.640.10">
    <property type="entry name" value="Type I PLP-dependent aspartate aminotransferase-like (Major domain)"/>
    <property type="match status" value="1"/>
</dbReference>
<dbReference type="NCBIfam" id="TIGR01976">
    <property type="entry name" value="am_tr_V_VC1184"/>
    <property type="match status" value="1"/>
</dbReference>
<organism evidence="2 3">
    <name type="scientific">Geodermatophilus africanus</name>
    <dbReference type="NCBI Taxonomy" id="1137993"/>
    <lineage>
        <taxon>Bacteria</taxon>
        <taxon>Bacillati</taxon>
        <taxon>Actinomycetota</taxon>
        <taxon>Actinomycetes</taxon>
        <taxon>Geodermatophilales</taxon>
        <taxon>Geodermatophilaceae</taxon>
        <taxon>Geodermatophilus</taxon>
    </lineage>
</organism>
<evidence type="ECO:0000259" key="1">
    <source>
        <dbReference type="Pfam" id="PF00266"/>
    </source>
</evidence>
<feature type="domain" description="Aminotransferase class V" evidence="1">
    <location>
        <begin position="47"/>
        <end position="414"/>
    </location>
</feature>
<proteinExistence type="predicted"/>
<dbReference type="Gene3D" id="3.90.1150.10">
    <property type="entry name" value="Aspartate Aminotransferase, domain 1"/>
    <property type="match status" value="1"/>
</dbReference>
<dbReference type="EMBL" id="FNOT01000017">
    <property type="protein sequence ID" value="SDZ03045.1"/>
    <property type="molecule type" value="Genomic_DNA"/>
</dbReference>
<dbReference type="InterPro" id="IPR011340">
    <property type="entry name" value="Cys_dSase-rel"/>
</dbReference>
<dbReference type="InterPro" id="IPR015421">
    <property type="entry name" value="PyrdxlP-dep_Trfase_major"/>
</dbReference>
<dbReference type="AlphaFoldDB" id="A0A1H3PQ59"/>
<accession>A0A1H3PQ59</accession>
<reference evidence="3" key="1">
    <citation type="submission" date="2016-10" db="EMBL/GenBank/DDBJ databases">
        <authorList>
            <person name="Varghese N."/>
            <person name="Submissions S."/>
        </authorList>
    </citation>
    <scope>NUCLEOTIDE SEQUENCE [LARGE SCALE GENOMIC DNA]</scope>
    <source>
        <strain evidence="3">DSM 45422</strain>
    </source>
</reference>
<gene>
    <name evidence="2" type="ORF">SAMN05660209_04409</name>
</gene>
<dbReference type="SUPFAM" id="SSF53383">
    <property type="entry name" value="PLP-dependent transferases"/>
    <property type="match status" value="1"/>
</dbReference>
<name>A0A1H3PQ59_9ACTN</name>
<dbReference type="STRING" id="1137993.SAMN05660209_04409"/>
<sequence>MALVASGRQGQRLVSRAMGPGEARLDVARVRGLFPGLSDGLVHAEGQAGALLPENVVHAVAQAMRVPVANRGGVFPASARAEGLLASARTAVADLVGGVPTGVVLGPDPSRLTWTLARALARTWRPGDEVVVSRLDHDANVRPWVELAGRAGVVVRWAEVDIETGELPDWQYDELLGPRTRLVAVTAASSAIGTRPEVAAIAGRAHEAGALVYVDGTHAAAHGLLDLRALGADFLAVAADMWCGPHVGAVVADPGLLVDLEPEKLAPVPDRVPDRFESGGHAFELLAGVTAAVEYLAALCEDATGTRRERLRTAMTAVATYERSLFDWLDQALRAMRHVQVIGSAPNTTPTLSFTVAGMRPRQVAHELSRRGICAWDGDLSARELFNALGVNEEGGAVQLGLMHYNTAEEVGYLIDAVAALRPR</sequence>
<evidence type="ECO:0000313" key="3">
    <source>
        <dbReference type="Proteomes" id="UP000198921"/>
    </source>
</evidence>